<organism evidence="1 2">
    <name type="scientific">Heterorhabditis bacteriophora</name>
    <name type="common">Entomopathogenic nematode worm</name>
    <dbReference type="NCBI Taxonomy" id="37862"/>
    <lineage>
        <taxon>Eukaryota</taxon>
        <taxon>Metazoa</taxon>
        <taxon>Ecdysozoa</taxon>
        <taxon>Nematoda</taxon>
        <taxon>Chromadorea</taxon>
        <taxon>Rhabditida</taxon>
        <taxon>Rhabditina</taxon>
        <taxon>Rhabditomorpha</taxon>
        <taxon>Strongyloidea</taxon>
        <taxon>Heterorhabditidae</taxon>
        <taxon>Heterorhabditis</taxon>
    </lineage>
</organism>
<dbReference type="AlphaFoldDB" id="A0A1I7WNM1"/>
<protein>
    <submittedName>
        <fullName evidence="2">Uncharacterized protein</fullName>
    </submittedName>
</protein>
<dbReference type="Proteomes" id="UP000095283">
    <property type="component" value="Unplaced"/>
</dbReference>
<sequence length="86" mass="9759">MSQQFRDVVRQMFTGKFLPHMIRDKDNSTTMALVQITAERDSDDKRQSICLFSANGTLSSSTSACTVKITKNSEKALKENKLFFPH</sequence>
<name>A0A1I7WNM1_HETBA</name>
<accession>A0A1I7WNM1</accession>
<keyword evidence="1" id="KW-1185">Reference proteome</keyword>
<dbReference type="WBParaSite" id="Hba_06745">
    <property type="protein sequence ID" value="Hba_06745"/>
    <property type="gene ID" value="Hba_06745"/>
</dbReference>
<evidence type="ECO:0000313" key="1">
    <source>
        <dbReference type="Proteomes" id="UP000095283"/>
    </source>
</evidence>
<proteinExistence type="predicted"/>
<evidence type="ECO:0000313" key="2">
    <source>
        <dbReference type="WBParaSite" id="Hba_06745"/>
    </source>
</evidence>
<reference evidence="2" key="1">
    <citation type="submission" date="2016-11" db="UniProtKB">
        <authorList>
            <consortium name="WormBaseParasite"/>
        </authorList>
    </citation>
    <scope>IDENTIFICATION</scope>
</reference>